<evidence type="ECO:0000256" key="2">
    <source>
        <dbReference type="ARBA" id="ARBA00023136"/>
    </source>
</evidence>
<evidence type="ECO:0000313" key="6">
    <source>
        <dbReference type="Proteomes" id="UP000178529"/>
    </source>
</evidence>
<sequence>MRAYIIFFLILFVGASLMGRLLFLQVVKGGFYRALAQGQQGSSLVEKGERGKIFARDKNGSLVLLAANQKVPYAFVSPAEVESGNEELIAETLASILGTEKANILLKTQNKESFFEIIKKKITDEEAQRIEEKDIKGMHVGFETLRVYPQGSFASHVLGFVNQDDKGQYGVESSYNEKLAGKEGVKRNVFNPASYFLGDRSSNAKAGENIVLTIDYNIQSMAEALLKRVQKELGVQEGTIIVMDPRDGKILSLANSPSFNPNEYAKESLETFQNAALEKIFEPGSVLKAVTMASALQEGAITPETTYEDEGILRIGGYKILNYDSRTWGKRTMREVLQFSINTGAVFAAEQLGFDRFMEYLKKFGIFSKTFVDLPGEVFSQNKELQLGHEINFATASFGQGVEMTSLQLMRAYAAISNGGMLVTPYIVEQKPNDPTGPILSSKTVLDATSMLVGVMEEGYGKSARVPGYFIAGKTGTAQIPWSALGIQKAGYSDQTIQSFIGYAPAYNPQFLVLVKLNNPKTKTAEYSAVPLFRELTKYIIDYLEIPPDYE</sequence>
<dbReference type="AlphaFoldDB" id="A0A1G2R9R2"/>
<evidence type="ECO:0000259" key="4">
    <source>
        <dbReference type="Pfam" id="PF03717"/>
    </source>
</evidence>
<reference evidence="5 6" key="1">
    <citation type="journal article" date="2016" name="Nat. Commun.">
        <title>Thousands of microbial genomes shed light on interconnected biogeochemical processes in an aquifer system.</title>
        <authorList>
            <person name="Anantharaman K."/>
            <person name="Brown C.T."/>
            <person name="Hug L.A."/>
            <person name="Sharon I."/>
            <person name="Castelle C.J."/>
            <person name="Probst A.J."/>
            <person name="Thomas B.C."/>
            <person name="Singh A."/>
            <person name="Wilkins M.J."/>
            <person name="Karaoz U."/>
            <person name="Brodie E.L."/>
            <person name="Williams K.H."/>
            <person name="Hubbard S.S."/>
            <person name="Banfield J.F."/>
        </authorList>
    </citation>
    <scope>NUCLEOTIDE SEQUENCE [LARGE SCALE GENOMIC DNA]</scope>
</reference>
<protein>
    <recommendedName>
        <fullName evidence="7">Penicillin-binding protein transpeptidase domain-containing protein</fullName>
    </recommendedName>
</protein>
<dbReference type="InterPro" id="IPR036138">
    <property type="entry name" value="PBP_dimer_sf"/>
</dbReference>
<evidence type="ECO:0000256" key="1">
    <source>
        <dbReference type="ARBA" id="ARBA00004370"/>
    </source>
</evidence>
<dbReference type="InterPro" id="IPR001460">
    <property type="entry name" value="PCN-bd_Tpept"/>
</dbReference>
<feature type="domain" description="Penicillin-binding protein transpeptidase" evidence="3">
    <location>
        <begin position="238"/>
        <end position="537"/>
    </location>
</feature>
<comment type="caution">
    <text evidence="5">The sequence shown here is derived from an EMBL/GenBank/DDBJ whole genome shotgun (WGS) entry which is preliminary data.</text>
</comment>
<dbReference type="SUPFAM" id="SSF56519">
    <property type="entry name" value="Penicillin binding protein dimerisation domain"/>
    <property type="match status" value="1"/>
</dbReference>
<dbReference type="SUPFAM" id="SSF56601">
    <property type="entry name" value="beta-lactamase/transpeptidase-like"/>
    <property type="match status" value="1"/>
</dbReference>
<dbReference type="Proteomes" id="UP000178529">
    <property type="component" value="Unassembled WGS sequence"/>
</dbReference>
<dbReference type="Gene3D" id="3.90.1310.10">
    <property type="entry name" value="Penicillin-binding protein 2a (Domain 2)"/>
    <property type="match status" value="1"/>
</dbReference>
<dbReference type="Gene3D" id="3.30.450.330">
    <property type="match status" value="1"/>
</dbReference>
<dbReference type="EMBL" id="MHTY01000001">
    <property type="protein sequence ID" value="OHA69278.1"/>
    <property type="molecule type" value="Genomic_DNA"/>
</dbReference>
<evidence type="ECO:0000313" key="5">
    <source>
        <dbReference type="EMBL" id="OHA69278.1"/>
    </source>
</evidence>
<dbReference type="GO" id="GO:0071555">
    <property type="term" value="P:cell wall organization"/>
    <property type="evidence" value="ECO:0007669"/>
    <property type="project" value="TreeGrafter"/>
</dbReference>
<comment type="subcellular location">
    <subcellularLocation>
        <location evidence="1">Membrane</location>
    </subcellularLocation>
</comment>
<name>A0A1G2R9R2_9BACT</name>
<accession>A0A1G2R9R2</accession>
<organism evidence="5 6">
    <name type="scientific">Candidatus Wildermuthbacteria bacterium RIFCSPHIGHO2_02_FULL_48_16</name>
    <dbReference type="NCBI Taxonomy" id="1802453"/>
    <lineage>
        <taxon>Bacteria</taxon>
        <taxon>Candidatus Wildermuthiibacteriota</taxon>
    </lineage>
</organism>
<dbReference type="Pfam" id="PF03717">
    <property type="entry name" value="PBP_dimer"/>
    <property type="match status" value="1"/>
</dbReference>
<evidence type="ECO:0000259" key="3">
    <source>
        <dbReference type="Pfam" id="PF00905"/>
    </source>
</evidence>
<proteinExistence type="predicted"/>
<keyword evidence="2" id="KW-0472">Membrane</keyword>
<dbReference type="InterPro" id="IPR050515">
    <property type="entry name" value="Beta-lactam/transpept"/>
</dbReference>
<dbReference type="GO" id="GO:0005886">
    <property type="term" value="C:plasma membrane"/>
    <property type="evidence" value="ECO:0007669"/>
    <property type="project" value="TreeGrafter"/>
</dbReference>
<dbReference type="InterPro" id="IPR012338">
    <property type="entry name" value="Beta-lactam/transpept-like"/>
</dbReference>
<evidence type="ECO:0008006" key="7">
    <source>
        <dbReference type="Google" id="ProtNLM"/>
    </source>
</evidence>
<dbReference type="GO" id="GO:0008658">
    <property type="term" value="F:penicillin binding"/>
    <property type="evidence" value="ECO:0007669"/>
    <property type="project" value="InterPro"/>
</dbReference>
<dbReference type="Pfam" id="PF00905">
    <property type="entry name" value="Transpeptidase"/>
    <property type="match status" value="1"/>
</dbReference>
<dbReference type="InterPro" id="IPR005311">
    <property type="entry name" value="PBP_dimer"/>
</dbReference>
<gene>
    <name evidence="5" type="ORF">A3J68_01820</name>
</gene>
<dbReference type="PANTHER" id="PTHR30627">
    <property type="entry name" value="PEPTIDOGLYCAN D,D-TRANSPEPTIDASE"/>
    <property type="match status" value="1"/>
</dbReference>
<feature type="domain" description="Penicillin-binding protein dimerisation" evidence="4">
    <location>
        <begin position="47"/>
        <end position="188"/>
    </location>
</feature>
<dbReference type="Gene3D" id="3.40.710.10">
    <property type="entry name" value="DD-peptidase/beta-lactamase superfamily"/>
    <property type="match status" value="1"/>
</dbReference>
<dbReference type="PANTHER" id="PTHR30627:SF1">
    <property type="entry name" value="PEPTIDOGLYCAN D,D-TRANSPEPTIDASE FTSI"/>
    <property type="match status" value="1"/>
</dbReference>